<accession>A0A6V8N7I6</accession>
<dbReference type="EMBL" id="BLXZ01000004">
    <property type="protein sequence ID" value="GFO68525.1"/>
    <property type="molecule type" value="Genomic_DNA"/>
</dbReference>
<protein>
    <recommendedName>
        <fullName evidence="1">Nucleotidyl transferase domain-containing protein</fullName>
    </recommendedName>
</protein>
<dbReference type="InterPro" id="IPR050486">
    <property type="entry name" value="Mannose-1P_guanyltransferase"/>
</dbReference>
<dbReference type="Proteomes" id="UP000587586">
    <property type="component" value="Unassembled WGS sequence"/>
</dbReference>
<dbReference type="Pfam" id="PF00483">
    <property type="entry name" value="NTP_transferase"/>
    <property type="match status" value="1"/>
</dbReference>
<dbReference type="RefSeq" id="WP_198424486.1">
    <property type="nucleotide sequence ID" value="NZ_BLXZ01000004.1"/>
</dbReference>
<evidence type="ECO:0000313" key="3">
    <source>
        <dbReference type="Proteomes" id="UP000587586"/>
    </source>
</evidence>
<dbReference type="InterPro" id="IPR029044">
    <property type="entry name" value="Nucleotide-diphossugar_trans"/>
</dbReference>
<gene>
    <name evidence="2" type="ORF">GMLC_21040</name>
</gene>
<evidence type="ECO:0000313" key="2">
    <source>
        <dbReference type="EMBL" id="GFO68525.1"/>
    </source>
</evidence>
<dbReference type="Gene3D" id="3.90.550.10">
    <property type="entry name" value="Spore Coat Polysaccharide Biosynthesis Protein SpsA, Chain A"/>
    <property type="match status" value="1"/>
</dbReference>
<sequence>MGRSPLSHTTAVVLAGGLGTRLRSVTGELPKVLAPVLGRPYLRFVLDQLERAGLTEVLICTGYRSAEVEASIGTRHGTLSVGYSAEPAPLGTGGALRYALGKMRHEELLVLNGDSFVEADLGSFTQLHRSSGAKASLLLTEVPEVGRYGSVQTDQAGAILGFSEKGGHSGCGTINAGVYLLGRDLIAALPEGRELSLEREVFPFLVGQGFYGFNLGRRFIDIGTPESYREVGAFFCAAGAGAYTTWQREHAQ</sequence>
<comment type="caution">
    <text evidence="2">The sequence shown here is derived from an EMBL/GenBank/DDBJ whole genome shotgun (WGS) entry which is preliminary data.</text>
</comment>
<name>A0A6V8N7I6_9BACT</name>
<dbReference type="SUPFAM" id="SSF53448">
    <property type="entry name" value="Nucleotide-diphospho-sugar transferases"/>
    <property type="match status" value="1"/>
</dbReference>
<keyword evidence="3" id="KW-1185">Reference proteome</keyword>
<organism evidence="2 3">
    <name type="scientific">Geomonas limicola</name>
    <dbReference type="NCBI Taxonomy" id="2740186"/>
    <lineage>
        <taxon>Bacteria</taxon>
        <taxon>Pseudomonadati</taxon>
        <taxon>Thermodesulfobacteriota</taxon>
        <taxon>Desulfuromonadia</taxon>
        <taxon>Geobacterales</taxon>
        <taxon>Geobacteraceae</taxon>
        <taxon>Geomonas</taxon>
    </lineage>
</organism>
<reference evidence="3" key="1">
    <citation type="submission" date="2020-06" db="EMBL/GenBank/DDBJ databases">
        <title>Draft genomic sequecing of Geomonas sp. Red745.</title>
        <authorList>
            <person name="Itoh H."/>
            <person name="Xu Z.X."/>
            <person name="Ushijima N."/>
            <person name="Masuda Y."/>
            <person name="Shiratori Y."/>
            <person name="Senoo K."/>
        </authorList>
    </citation>
    <scope>NUCLEOTIDE SEQUENCE [LARGE SCALE GENOMIC DNA]</scope>
    <source>
        <strain evidence="3">Red745</strain>
    </source>
</reference>
<dbReference type="CDD" id="cd06915">
    <property type="entry name" value="NTP_transferase_WcbM_like"/>
    <property type="match status" value="1"/>
</dbReference>
<proteinExistence type="predicted"/>
<dbReference type="AlphaFoldDB" id="A0A6V8N7I6"/>
<feature type="domain" description="Nucleotidyl transferase" evidence="1">
    <location>
        <begin position="11"/>
        <end position="234"/>
    </location>
</feature>
<dbReference type="InterPro" id="IPR005835">
    <property type="entry name" value="NTP_transferase_dom"/>
</dbReference>
<dbReference type="PANTHER" id="PTHR22572">
    <property type="entry name" value="SUGAR-1-PHOSPHATE GUANYL TRANSFERASE"/>
    <property type="match status" value="1"/>
</dbReference>
<evidence type="ECO:0000259" key="1">
    <source>
        <dbReference type="Pfam" id="PF00483"/>
    </source>
</evidence>